<sequence>MSDTKILAPALLARILGSLRKTVVFVVLRNYENLPSSWGNDIDILVAPEDLTRTHAVVIEEMKASVLSGIKIESMQRFNFRATRVACHDRELHIDLYSAMSKAWLTYASTTVILRERKKNHGLFDTPDPLHEQLLIAAKELFSYGQIRSRYHSGLTGHDFDKAICVAQELFGDRITKDGRELIARALVDPSVKGRPQPSPHNWFQLIQALQWVRQRHQGWVPA</sequence>
<name>A0A1I7CMR8_9HYPH</name>
<dbReference type="RefSeq" id="WP_054784272.1">
    <property type="nucleotide sequence ID" value="NZ_FPBD01000006.1"/>
</dbReference>
<dbReference type="EMBL" id="FPBD01000006">
    <property type="protein sequence ID" value="SFU00737.1"/>
    <property type="molecule type" value="Genomic_DNA"/>
</dbReference>
<keyword evidence="2" id="KW-1185">Reference proteome</keyword>
<reference evidence="2" key="1">
    <citation type="submission" date="2016-10" db="EMBL/GenBank/DDBJ databases">
        <authorList>
            <person name="Varghese N."/>
            <person name="Submissions S."/>
        </authorList>
    </citation>
    <scope>NUCLEOTIDE SEQUENCE [LARGE SCALE GENOMIC DNA]</scope>
    <source>
        <strain evidence="2">DSM 17465</strain>
    </source>
</reference>
<dbReference type="AlphaFoldDB" id="A0A1I7CMR8"/>
<dbReference type="Proteomes" id="UP000183371">
    <property type="component" value="Unassembled WGS sequence"/>
</dbReference>
<proteinExistence type="predicted"/>
<evidence type="ECO:0000313" key="1">
    <source>
        <dbReference type="EMBL" id="SFU00737.1"/>
    </source>
</evidence>
<protein>
    <submittedName>
        <fullName evidence="1">Uncharacterized protein</fullName>
    </submittedName>
</protein>
<evidence type="ECO:0000313" key="2">
    <source>
        <dbReference type="Proteomes" id="UP000183371"/>
    </source>
</evidence>
<gene>
    <name evidence="1" type="ORF">SAMN05444141_106164</name>
</gene>
<organism evidence="1 2">
    <name type="scientific">Pseudovibrio denitrificans</name>
    <dbReference type="NCBI Taxonomy" id="258256"/>
    <lineage>
        <taxon>Bacteria</taxon>
        <taxon>Pseudomonadati</taxon>
        <taxon>Pseudomonadota</taxon>
        <taxon>Alphaproteobacteria</taxon>
        <taxon>Hyphomicrobiales</taxon>
        <taxon>Stappiaceae</taxon>
        <taxon>Pseudovibrio</taxon>
    </lineage>
</organism>
<accession>A0A1I7CMR8</accession>